<keyword evidence="2 12" id="KW-0639">Primosome</keyword>
<evidence type="ECO:0000256" key="7">
    <source>
        <dbReference type="ARBA" id="ARBA00022840"/>
    </source>
</evidence>
<keyword evidence="8 12" id="KW-0238">DNA-binding</keyword>
<dbReference type="AlphaFoldDB" id="A0A1G2HQD0"/>
<evidence type="ECO:0000256" key="4">
    <source>
        <dbReference type="ARBA" id="ARBA00022741"/>
    </source>
</evidence>
<keyword evidence="6 12" id="KW-0347">Helicase</keyword>
<dbReference type="InterPro" id="IPR007694">
    <property type="entry name" value="DNA_helicase_DnaB-like_C"/>
</dbReference>
<sequence>MMVEMPAKKPPQNIEAEQCLLGCLMLDKNAIIRVSDFIDAEDFYKDLHKEIYAAMVGLFEKMEPIDIISVSTKLREREKLEQIGGSAYLTSLINTVPTATHVANYAKIVREKKVLRDLIEASHEIGLDAFDESQDVDVLLDKAEKRVFSIGQKSLTQAFIPIKDILGETFERIDQLSKHQGDFRGIPTGFRQLDNLLAGLQRSDLVILAARPSMGKSSMALDIAKNIAVFQNLPVGIFSLEMSKDQIVDRMIASQANIDLWKLRTGKLQDGAGDNDFSRIQSAMGTLSEAPIYIDDMGTTNIMQMRAMARRLQADTGLGLIIVDYLQLMDTTNKYATPIQQVTENSRALKSLAKELNIPVLVLSQLSRKVEERTPHRPMLSDLRESGAIEQDADVVMFIYREDKYNENSLEKNIAEIMIAKHRNGPTGAIKLYFDEPRASFRNLEQGDYVTEVTGE</sequence>
<dbReference type="FunFam" id="3.40.50.300:FF:000351">
    <property type="entry name" value="Replicative DNA helicase"/>
    <property type="match status" value="1"/>
</dbReference>
<keyword evidence="9" id="KW-0413">Isomerase</keyword>
<comment type="similarity">
    <text evidence="1 12">Belongs to the helicase family. DnaB subfamily.</text>
</comment>
<dbReference type="Proteomes" id="UP000176855">
    <property type="component" value="Unassembled WGS sequence"/>
</dbReference>
<dbReference type="EMBL" id="MHOO01000004">
    <property type="protein sequence ID" value="OGZ64599.1"/>
    <property type="molecule type" value="Genomic_DNA"/>
</dbReference>
<dbReference type="GO" id="GO:0005524">
    <property type="term" value="F:ATP binding"/>
    <property type="evidence" value="ECO:0007669"/>
    <property type="project" value="UniProtKB-UniRule"/>
</dbReference>
<dbReference type="GO" id="GO:0006269">
    <property type="term" value="P:DNA replication, synthesis of primer"/>
    <property type="evidence" value="ECO:0007669"/>
    <property type="project" value="UniProtKB-UniRule"/>
</dbReference>
<dbReference type="InterPro" id="IPR007692">
    <property type="entry name" value="DNA_helicase_DnaB"/>
</dbReference>
<dbReference type="NCBIfam" id="NF004384">
    <property type="entry name" value="PRK05748.1"/>
    <property type="match status" value="1"/>
</dbReference>
<evidence type="ECO:0000256" key="11">
    <source>
        <dbReference type="NCBIfam" id="TIGR00665"/>
    </source>
</evidence>
<dbReference type="InterPro" id="IPR003593">
    <property type="entry name" value="AAA+_ATPase"/>
</dbReference>
<dbReference type="SMART" id="SM00382">
    <property type="entry name" value="AAA"/>
    <property type="match status" value="1"/>
</dbReference>
<dbReference type="Pfam" id="PF03796">
    <property type="entry name" value="DnaB_C"/>
    <property type="match status" value="1"/>
</dbReference>
<dbReference type="Gene3D" id="1.10.860.10">
    <property type="entry name" value="DNAb Helicase, Chain A"/>
    <property type="match status" value="1"/>
</dbReference>
<organism evidence="14 15">
    <name type="scientific">Candidatus Staskawiczbacteria bacterium RIFCSPHIGHO2_01_FULL_39_25</name>
    <dbReference type="NCBI Taxonomy" id="1802202"/>
    <lineage>
        <taxon>Bacteria</taxon>
        <taxon>Candidatus Staskawicziibacteriota</taxon>
    </lineage>
</organism>
<dbReference type="InterPro" id="IPR016136">
    <property type="entry name" value="DNA_helicase_N/primase_C"/>
</dbReference>
<evidence type="ECO:0000256" key="5">
    <source>
        <dbReference type="ARBA" id="ARBA00022801"/>
    </source>
</evidence>
<dbReference type="STRING" id="1802202.A2730_02800"/>
<dbReference type="InterPro" id="IPR027417">
    <property type="entry name" value="P-loop_NTPase"/>
</dbReference>
<protein>
    <recommendedName>
        <fullName evidence="11 12">Replicative DNA helicase</fullName>
        <ecNumber evidence="11 12">5.6.2.3</ecNumber>
    </recommendedName>
</protein>
<dbReference type="NCBIfam" id="TIGR00665">
    <property type="entry name" value="DnaB"/>
    <property type="match status" value="1"/>
</dbReference>
<evidence type="ECO:0000313" key="14">
    <source>
        <dbReference type="EMBL" id="OGZ64599.1"/>
    </source>
</evidence>
<comment type="catalytic activity">
    <reaction evidence="10 12">
        <text>ATP + H2O = ADP + phosphate + H(+)</text>
        <dbReference type="Rhea" id="RHEA:13065"/>
        <dbReference type="ChEBI" id="CHEBI:15377"/>
        <dbReference type="ChEBI" id="CHEBI:15378"/>
        <dbReference type="ChEBI" id="CHEBI:30616"/>
        <dbReference type="ChEBI" id="CHEBI:43474"/>
        <dbReference type="ChEBI" id="CHEBI:456216"/>
        <dbReference type="EC" id="5.6.2.3"/>
    </reaction>
</comment>
<dbReference type="Pfam" id="PF00772">
    <property type="entry name" value="DnaB"/>
    <property type="match status" value="1"/>
</dbReference>
<dbReference type="FunFam" id="1.10.860.10:FF:000001">
    <property type="entry name" value="Replicative DNA helicase"/>
    <property type="match status" value="1"/>
</dbReference>
<dbReference type="PROSITE" id="PS51199">
    <property type="entry name" value="SF4_HELICASE"/>
    <property type="match status" value="1"/>
</dbReference>
<evidence type="ECO:0000256" key="6">
    <source>
        <dbReference type="ARBA" id="ARBA00022806"/>
    </source>
</evidence>
<gene>
    <name evidence="14" type="ORF">A2730_02800</name>
</gene>
<dbReference type="GO" id="GO:1990077">
    <property type="term" value="C:primosome complex"/>
    <property type="evidence" value="ECO:0007669"/>
    <property type="project" value="UniProtKB-UniRule"/>
</dbReference>
<dbReference type="PANTHER" id="PTHR30153">
    <property type="entry name" value="REPLICATIVE DNA HELICASE DNAB"/>
    <property type="match status" value="1"/>
</dbReference>
<dbReference type="GO" id="GO:0016887">
    <property type="term" value="F:ATP hydrolysis activity"/>
    <property type="evidence" value="ECO:0007669"/>
    <property type="project" value="RHEA"/>
</dbReference>
<dbReference type="GO" id="GO:0005829">
    <property type="term" value="C:cytosol"/>
    <property type="evidence" value="ECO:0007669"/>
    <property type="project" value="TreeGrafter"/>
</dbReference>
<keyword evidence="5 12" id="KW-0378">Hydrolase</keyword>
<dbReference type="InterPro" id="IPR036185">
    <property type="entry name" value="DNA_heli_DnaB-like_N_sf"/>
</dbReference>
<accession>A0A1G2HQD0</accession>
<dbReference type="InterPro" id="IPR007693">
    <property type="entry name" value="DNA_helicase_DnaB-like_N"/>
</dbReference>
<evidence type="ECO:0000256" key="1">
    <source>
        <dbReference type="ARBA" id="ARBA00008428"/>
    </source>
</evidence>
<evidence type="ECO:0000256" key="8">
    <source>
        <dbReference type="ARBA" id="ARBA00023125"/>
    </source>
</evidence>
<feature type="domain" description="SF4 helicase" evidence="13">
    <location>
        <begin position="179"/>
        <end position="448"/>
    </location>
</feature>
<dbReference type="GO" id="GO:0043139">
    <property type="term" value="F:5'-3' DNA helicase activity"/>
    <property type="evidence" value="ECO:0007669"/>
    <property type="project" value="UniProtKB-EC"/>
</dbReference>
<dbReference type="SUPFAM" id="SSF48024">
    <property type="entry name" value="N-terminal domain of DnaB helicase"/>
    <property type="match status" value="1"/>
</dbReference>
<name>A0A1G2HQD0_9BACT</name>
<dbReference type="EC" id="5.6.2.3" evidence="11 12"/>
<evidence type="ECO:0000256" key="12">
    <source>
        <dbReference type="RuleBase" id="RU362085"/>
    </source>
</evidence>
<dbReference type="CDD" id="cd00984">
    <property type="entry name" value="DnaB_C"/>
    <property type="match status" value="1"/>
</dbReference>
<dbReference type="GO" id="GO:0003677">
    <property type="term" value="F:DNA binding"/>
    <property type="evidence" value="ECO:0007669"/>
    <property type="project" value="UniProtKB-UniRule"/>
</dbReference>
<comment type="caution">
    <text evidence="14">The sequence shown here is derived from an EMBL/GenBank/DDBJ whole genome shotgun (WGS) entry which is preliminary data.</text>
</comment>
<keyword evidence="3 12" id="KW-0235">DNA replication</keyword>
<evidence type="ECO:0000256" key="10">
    <source>
        <dbReference type="ARBA" id="ARBA00048954"/>
    </source>
</evidence>
<dbReference type="Gene3D" id="3.40.50.300">
    <property type="entry name" value="P-loop containing nucleotide triphosphate hydrolases"/>
    <property type="match status" value="1"/>
</dbReference>
<comment type="function">
    <text evidence="12">The main replicative DNA helicase, it participates in initiation and elongation during chromosome replication. Travels ahead of the DNA replisome, separating dsDNA into templates for DNA synthesis. A processive ATP-dependent 5'-3' DNA helicase it has DNA-dependent ATPase activity.</text>
</comment>
<evidence type="ECO:0000256" key="2">
    <source>
        <dbReference type="ARBA" id="ARBA00022515"/>
    </source>
</evidence>
<reference evidence="14 15" key="1">
    <citation type="journal article" date="2016" name="Nat. Commun.">
        <title>Thousands of microbial genomes shed light on interconnected biogeochemical processes in an aquifer system.</title>
        <authorList>
            <person name="Anantharaman K."/>
            <person name="Brown C.T."/>
            <person name="Hug L.A."/>
            <person name="Sharon I."/>
            <person name="Castelle C.J."/>
            <person name="Probst A.J."/>
            <person name="Thomas B.C."/>
            <person name="Singh A."/>
            <person name="Wilkins M.J."/>
            <person name="Karaoz U."/>
            <person name="Brodie E.L."/>
            <person name="Williams K.H."/>
            <person name="Hubbard S.S."/>
            <person name="Banfield J.F."/>
        </authorList>
    </citation>
    <scope>NUCLEOTIDE SEQUENCE [LARGE SCALE GENOMIC DNA]</scope>
</reference>
<keyword evidence="7 12" id="KW-0067">ATP-binding</keyword>
<evidence type="ECO:0000259" key="13">
    <source>
        <dbReference type="PROSITE" id="PS51199"/>
    </source>
</evidence>
<evidence type="ECO:0000256" key="9">
    <source>
        <dbReference type="ARBA" id="ARBA00023235"/>
    </source>
</evidence>
<evidence type="ECO:0000256" key="3">
    <source>
        <dbReference type="ARBA" id="ARBA00022705"/>
    </source>
</evidence>
<proteinExistence type="inferred from homology"/>
<keyword evidence="4 12" id="KW-0547">Nucleotide-binding</keyword>
<dbReference type="SUPFAM" id="SSF52540">
    <property type="entry name" value="P-loop containing nucleoside triphosphate hydrolases"/>
    <property type="match status" value="1"/>
</dbReference>
<dbReference type="PANTHER" id="PTHR30153:SF2">
    <property type="entry name" value="REPLICATIVE DNA HELICASE"/>
    <property type="match status" value="1"/>
</dbReference>
<evidence type="ECO:0000313" key="15">
    <source>
        <dbReference type="Proteomes" id="UP000176855"/>
    </source>
</evidence>